<keyword evidence="5" id="KW-0539">Nucleus</keyword>
<organism evidence="8">
    <name type="scientific">Laccaria bicolor (strain S238N-H82 / ATCC MYA-4686)</name>
    <name type="common">Bicoloured deceiver</name>
    <name type="synonym">Laccaria laccata var. bicolor</name>
    <dbReference type="NCBI Taxonomy" id="486041"/>
    <lineage>
        <taxon>Eukaryota</taxon>
        <taxon>Fungi</taxon>
        <taxon>Dikarya</taxon>
        <taxon>Basidiomycota</taxon>
        <taxon>Agaricomycotina</taxon>
        <taxon>Agaricomycetes</taxon>
        <taxon>Agaricomycetidae</taxon>
        <taxon>Agaricales</taxon>
        <taxon>Agaricineae</taxon>
        <taxon>Hydnangiaceae</taxon>
        <taxon>Laccaria</taxon>
    </lineage>
</organism>
<protein>
    <submittedName>
        <fullName evidence="7">Predicted protein</fullName>
    </submittedName>
</protein>
<evidence type="ECO:0000256" key="6">
    <source>
        <dbReference type="SAM" id="MobiDB-lite"/>
    </source>
</evidence>
<dbReference type="InParanoid" id="B0D1P9"/>
<accession>B0D1P9</accession>
<dbReference type="AlphaFoldDB" id="B0D1P9"/>
<gene>
    <name evidence="7" type="ORF">LACBIDRAFT_324397</name>
</gene>
<keyword evidence="2" id="KW-0479">Metal-binding</keyword>
<evidence type="ECO:0000256" key="2">
    <source>
        <dbReference type="ARBA" id="ARBA00022723"/>
    </source>
</evidence>
<proteinExistence type="predicted"/>
<evidence type="ECO:0000313" key="8">
    <source>
        <dbReference type="Proteomes" id="UP000001194"/>
    </source>
</evidence>
<evidence type="ECO:0000256" key="4">
    <source>
        <dbReference type="ARBA" id="ARBA00022833"/>
    </source>
</evidence>
<comment type="subcellular location">
    <subcellularLocation>
        <location evidence="1">Nucleus</location>
    </subcellularLocation>
</comment>
<dbReference type="PANTHER" id="PTHR46481">
    <property type="entry name" value="ZINC FINGER BED DOMAIN-CONTAINING PROTEIN 4"/>
    <property type="match status" value="1"/>
</dbReference>
<dbReference type="OrthoDB" id="2423954at2759"/>
<keyword evidence="8" id="KW-1185">Reference proteome</keyword>
<evidence type="ECO:0000313" key="7">
    <source>
        <dbReference type="EMBL" id="EDR12029.1"/>
    </source>
</evidence>
<evidence type="ECO:0000256" key="3">
    <source>
        <dbReference type="ARBA" id="ARBA00022771"/>
    </source>
</evidence>
<evidence type="ECO:0000256" key="1">
    <source>
        <dbReference type="ARBA" id="ARBA00004123"/>
    </source>
</evidence>
<dbReference type="Proteomes" id="UP000001194">
    <property type="component" value="Unassembled WGS sequence"/>
</dbReference>
<dbReference type="GeneID" id="6073293"/>
<reference evidence="7 8" key="1">
    <citation type="journal article" date="2008" name="Nature">
        <title>The genome of Laccaria bicolor provides insights into mycorrhizal symbiosis.</title>
        <authorList>
            <person name="Martin F."/>
            <person name="Aerts A."/>
            <person name="Ahren D."/>
            <person name="Brun A."/>
            <person name="Danchin E.G.J."/>
            <person name="Duchaussoy F."/>
            <person name="Gibon J."/>
            <person name="Kohler A."/>
            <person name="Lindquist E."/>
            <person name="Pereda V."/>
            <person name="Salamov A."/>
            <person name="Shapiro H.J."/>
            <person name="Wuyts J."/>
            <person name="Blaudez D."/>
            <person name="Buee M."/>
            <person name="Brokstein P."/>
            <person name="Canbaeck B."/>
            <person name="Cohen D."/>
            <person name="Courty P.E."/>
            <person name="Coutinho P.M."/>
            <person name="Delaruelle C."/>
            <person name="Detter J.C."/>
            <person name="Deveau A."/>
            <person name="DiFazio S."/>
            <person name="Duplessis S."/>
            <person name="Fraissinet-Tachet L."/>
            <person name="Lucic E."/>
            <person name="Frey-Klett P."/>
            <person name="Fourrey C."/>
            <person name="Feussner I."/>
            <person name="Gay G."/>
            <person name="Grimwood J."/>
            <person name="Hoegger P.J."/>
            <person name="Jain P."/>
            <person name="Kilaru S."/>
            <person name="Labbe J."/>
            <person name="Lin Y.C."/>
            <person name="Legue V."/>
            <person name="Le Tacon F."/>
            <person name="Marmeisse R."/>
            <person name="Melayah D."/>
            <person name="Montanini B."/>
            <person name="Muratet M."/>
            <person name="Nehls U."/>
            <person name="Niculita-Hirzel H."/>
            <person name="Oudot-Le Secq M.P."/>
            <person name="Peter M."/>
            <person name="Quesneville H."/>
            <person name="Rajashekar B."/>
            <person name="Reich M."/>
            <person name="Rouhier N."/>
            <person name="Schmutz J."/>
            <person name="Yin T."/>
            <person name="Chalot M."/>
            <person name="Henrissat B."/>
            <person name="Kuees U."/>
            <person name="Lucas S."/>
            <person name="Van de Peer Y."/>
            <person name="Podila G.K."/>
            <person name="Polle A."/>
            <person name="Pukkila P.J."/>
            <person name="Richardson P.M."/>
            <person name="Rouze P."/>
            <person name="Sanders I.R."/>
            <person name="Stajich J.E."/>
            <person name="Tunlid A."/>
            <person name="Tuskan G."/>
            <person name="Grigoriev I.V."/>
        </authorList>
    </citation>
    <scope>NUCLEOTIDE SEQUENCE [LARGE SCALE GENOMIC DNA]</scope>
    <source>
        <strain evidence="8">S238N-H82 / ATCC MYA-4686</strain>
    </source>
</reference>
<dbReference type="GO" id="GO:0008270">
    <property type="term" value="F:zinc ion binding"/>
    <property type="evidence" value="ECO:0007669"/>
    <property type="project" value="UniProtKB-KW"/>
</dbReference>
<dbReference type="PANTHER" id="PTHR46481:SF10">
    <property type="entry name" value="ZINC FINGER BED DOMAIN-CONTAINING PROTEIN 39"/>
    <property type="match status" value="1"/>
</dbReference>
<dbReference type="EMBL" id="DS547095">
    <property type="protein sequence ID" value="EDR12029.1"/>
    <property type="molecule type" value="Genomic_DNA"/>
</dbReference>
<dbReference type="SUPFAM" id="SSF53098">
    <property type="entry name" value="Ribonuclease H-like"/>
    <property type="match status" value="1"/>
</dbReference>
<dbReference type="HOGENOM" id="CLU_007316_2_1_1"/>
<keyword evidence="4" id="KW-0862">Zinc</keyword>
<evidence type="ECO:0000256" key="5">
    <source>
        <dbReference type="ARBA" id="ARBA00023242"/>
    </source>
</evidence>
<dbReference type="InterPro" id="IPR052035">
    <property type="entry name" value="ZnF_BED_domain_contain"/>
</dbReference>
<name>B0D1P9_LACBS</name>
<dbReference type="RefSeq" id="XP_001877926.1">
    <property type="nucleotide sequence ID" value="XM_001877891.1"/>
</dbReference>
<dbReference type="InterPro" id="IPR012337">
    <property type="entry name" value="RNaseH-like_sf"/>
</dbReference>
<dbReference type="KEGG" id="lbc:LACBIDRAFT_324397"/>
<dbReference type="GO" id="GO:0005634">
    <property type="term" value="C:nucleus"/>
    <property type="evidence" value="ECO:0007669"/>
    <property type="project" value="UniProtKB-SubCell"/>
</dbReference>
<feature type="region of interest" description="Disordered" evidence="6">
    <location>
        <begin position="101"/>
        <end position="144"/>
    </location>
</feature>
<sequence>MPPKSPLWEHFYANQTKYKGNSTHNNTWCKYCVQAHICAKQEADHKAVERGECRFVRSEKDFLEDGSVYLAVYPKVGKIDTLKSHLLKGCEHIPAEVRAELDRSLKRPTPTVTPNASFSKAVPTQPADTENGRGPKQRKASGERDVFESDLVNWFVACGILWNAANNPQTRDFATKWLPDDVVVPDRHVLSGRVLTSQVAKVEDHIREKVKGKLATGQCDGWKNIAKTSVVTTVMSVENEPYLVRTHDMTGEPKTGVRLLELVLDDINYMKTKYGMDLIAWCTNDGPDGKKMWRLLGVMLLWMIIIVCWAHQINLIVGDFLGSKEPYLKCIKEGLEIIKWFNAHSAALALLNDEQRFMYKGKWWALILPVITRWTAHYLSVSRLLKVKSAIRSCSLRHEETLHNCAGKEAKLKLAACAILDTVANDVFWANLAKVKALLEPLAITSNIMQASHTRLDHVLLTLANLFRIYSKAEIDGPSYYAKGAGKFSDEEMNLNQMTAMHLQEVRPIIRVCRNALTRLAIRLLSVVANSAGYSIQLLINEADQDDNDDLPNVEELLESIQPSFPVCMPAPTPSTSSNPPQRQAHRKIPLSDLFLYPSTTEGELERGLAFYWKGGMKNLEAELASYDAEQAMGGEGVNMDPVDTVHG</sequence>
<keyword evidence="3" id="KW-0863">Zinc-finger</keyword>